<keyword evidence="9" id="KW-0119">Carbohydrate metabolism</keyword>
<dbReference type="PANTHER" id="PTHR11177">
    <property type="entry name" value="CHITINASE"/>
    <property type="match status" value="1"/>
</dbReference>
<dbReference type="InterPro" id="IPR036861">
    <property type="entry name" value="Endochitinase-like_sf"/>
</dbReference>
<dbReference type="SUPFAM" id="SSF54556">
    <property type="entry name" value="Chitinase insertion domain"/>
    <property type="match status" value="1"/>
</dbReference>
<dbReference type="CDD" id="cd00035">
    <property type="entry name" value="ChtBD1"/>
    <property type="match status" value="1"/>
</dbReference>
<dbReference type="Gene3D" id="3.20.20.80">
    <property type="entry name" value="Glycosidases"/>
    <property type="match status" value="1"/>
</dbReference>
<dbReference type="PROSITE" id="PS51910">
    <property type="entry name" value="GH18_2"/>
    <property type="match status" value="1"/>
</dbReference>
<evidence type="ECO:0000256" key="4">
    <source>
        <dbReference type="ARBA" id="ARBA00012729"/>
    </source>
</evidence>
<dbReference type="PANTHER" id="PTHR11177:SF333">
    <property type="entry name" value="CHITINASE"/>
    <property type="match status" value="1"/>
</dbReference>
<evidence type="ECO:0000256" key="11">
    <source>
        <dbReference type="ARBA" id="ARBA00023326"/>
    </source>
</evidence>
<dbReference type="InterPro" id="IPR001579">
    <property type="entry name" value="Glyco_hydro_18_chit_AS"/>
</dbReference>
<dbReference type="EC" id="3.2.1.14" evidence="4"/>
<evidence type="ECO:0000256" key="7">
    <source>
        <dbReference type="ARBA" id="ARBA00022801"/>
    </source>
</evidence>
<evidence type="ECO:0000256" key="9">
    <source>
        <dbReference type="ARBA" id="ARBA00023277"/>
    </source>
</evidence>
<comment type="caution">
    <text evidence="12">Lacks conserved residue(s) required for the propagation of feature annotation.</text>
</comment>
<dbReference type="InterPro" id="IPR018371">
    <property type="entry name" value="Chitin-binding_1_CS"/>
</dbReference>
<name>A0A9P9AAY0_9PEZI</name>
<feature type="disulfide bond" evidence="12">
    <location>
        <begin position="132"/>
        <end position="146"/>
    </location>
</feature>
<feature type="chain" id="PRO_5040409208" description="chitinase" evidence="14">
    <location>
        <begin position="24"/>
        <end position="540"/>
    </location>
</feature>
<feature type="disulfide bond" evidence="12">
    <location>
        <begin position="127"/>
        <end position="139"/>
    </location>
</feature>
<evidence type="ECO:0000256" key="1">
    <source>
        <dbReference type="ARBA" id="ARBA00000822"/>
    </source>
</evidence>
<dbReference type="GO" id="GO:0005576">
    <property type="term" value="C:extracellular region"/>
    <property type="evidence" value="ECO:0007669"/>
    <property type="project" value="UniProtKB-SubCell"/>
</dbReference>
<keyword evidence="5" id="KW-0964">Secreted</keyword>
<dbReference type="Pfam" id="PF00187">
    <property type="entry name" value="Chitin_bind_1"/>
    <property type="match status" value="1"/>
</dbReference>
<evidence type="ECO:0000256" key="5">
    <source>
        <dbReference type="ARBA" id="ARBA00022525"/>
    </source>
</evidence>
<evidence type="ECO:0000256" key="13">
    <source>
        <dbReference type="RuleBase" id="RU000489"/>
    </source>
</evidence>
<sequence>MTLFKSSFGRICLGLGIFSTTQALDLGTFAGQAEAKLLLEAVNSAGTEVEAPQLREMVLLADEEPDYTCSATKGCGLGCCGPLDATGVGACGFGPTFCGDDCTSQCGQKAECDGGNWGPEWANLTTCPLNVCCSQHGFCGTTVDFCGPNPVPHPQCATSQKTADGRTVGYYEGWNFQRPCGNMEPEEIPLGVWTHLNFAFALLNPKTFHLEPMDEGTASRYSRVAALKEKQPDLKVWIAVGGWAMNDPGPYRTAFSDMASSEANQDKFFDSLITFMQRYGLDGVDLDWEYPVADDRGGIPDDYKNYVNLLRRLRQRLNSTGREYGISLAIPASYWYLRGFDLSGMEPHIDWFNIMTYDIHGVWDQDIESLGPYAKAHTNLTEIKQGLELMWRNNINPQRINLGLGFYGRSFTMKDPGCMKPGCEFTEGAKGGACTGTPGVLSAAEINEIIKNGATVTYDEQAGAQIVTWDGDQWVSFDDVKTLGQKVDFAHEHCLGGTMVWAVDLDDGTLIKALGENIGRPELRKFDLPIMFECGARDEL</sequence>
<keyword evidence="6 12" id="KW-0147">Chitin-binding</keyword>
<dbReference type="SUPFAM" id="SSF51445">
    <property type="entry name" value="(Trans)glycosidases"/>
    <property type="match status" value="1"/>
</dbReference>
<proteinExistence type="inferred from homology"/>
<evidence type="ECO:0000256" key="6">
    <source>
        <dbReference type="ARBA" id="ARBA00022669"/>
    </source>
</evidence>
<dbReference type="InterPro" id="IPR011583">
    <property type="entry name" value="Chitinase_II/V-like_cat"/>
</dbReference>
<keyword evidence="11" id="KW-0624">Polysaccharide degradation</keyword>
<dbReference type="Gene3D" id="3.30.60.10">
    <property type="entry name" value="Endochitinase-like"/>
    <property type="match status" value="1"/>
</dbReference>
<evidence type="ECO:0000256" key="8">
    <source>
        <dbReference type="ARBA" id="ARBA00023024"/>
    </source>
</evidence>
<dbReference type="InterPro" id="IPR029070">
    <property type="entry name" value="Chitinase_insertion_sf"/>
</dbReference>
<dbReference type="Proteomes" id="UP000770015">
    <property type="component" value="Unassembled WGS sequence"/>
</dbReference>
<organism evidence="17 18">
    <name type="scientific">Plectosphaerella plurivora</name>
    <dbReference type="NCBI Taxonomy" id="936078"/>
    <lineage>
        <taxon>Eukaryota</taxon>
        <taxon>Fungi</taxon>
        <taxon>Dikarya</taxon>
        <taxon>Ascomycota</taxon>
        <taxon>Pezizomycotina</taxon>
        <taxon>Sordariomycetes</taxon>
        <taxon>Hypocreomycetidae</taxon>
        <taxon>Glomerellales</taxon>
        <taxon>Plectosphaerellaceae</taxon>
        <taxon>Plectosphaerella</taxon>
    </lineage>
</organism>
<dbReference type="EMBL" id="JAGSXJ010000016">
    <property type="protein sequence ID" value="KAH6684919.1"/>
    <property type="molecule type" value="Genomic_DNA"/>
</dbReference>
<dbReference type="PROSITE" id="PS00026">
    <property type="entry name" value="CHIT_BIND_I_1"/>
    <property type="match status" value="1"/>
</dbReference>
<keyword evidence="12" id="KW-1015">Disulfide bond</keyword>
<dbReference type="InterPro" id="IPR050314">
    <property type="entry name" value="Glycosyl_Hydrlase_18"/>
</dbReference>
<dbReference type="PROSITE" id="PS50941">
    <property type="entry name" value="CHIT_BIND_I_2"/>
    <property type="match status" value="1"/>
</dbReference>
<dbReference type="PROSITE" id="PS01095">
    <property type="entry name" value="GH18_1"/>
    <property type="match status" value="1"/>
</dbReference>
<dbReference type="OrthoDB" id="73875at2759"/>
<dbReference type="SMART" id="SM00270">
    <property type="entry name" value="ChtBD1"/>
    <property type="match status" value="1"/>
</dbReference>
<evidence type="ECO:0000256" key="3">
    <source>
        <dbReference type="ARBA" id="ARBA00008682"/>
    </source>
</evidence>
<keyword evidence="10 13" id="KW-0326">Glycosidase</keyword>
<dbReference type="AlphaFoldDB" id="A0A9P9AAY0"/>
<keyword evidence="8" id="KW-0146">Chitin degradation</keyword>
<keyword evidence="18" id="KW-1185">Reference proteome</keyword>
<keyword evidence="7 13" id="KW-0378">Hydrolase</keyword>
<comment type="similarity">
    <text evidence="3">Belongs to the glycosyl hydrolase 18 family. Chitinase class V subfamily.</text>
</comment>
<dbReference type="Gene3D" id="3.10.50.10">
    <property type="match status" value="1"/>
</dbReference>
<evidence type="ECO:0000259" key="16">
    <source>
        <dbReference type="PROSITE" id="PS51910"/>
    </source>
</evidence>
<feature type="domain" description="GH18" evidence="16">
    <location>
        <begin position="165"/>
        <end position="521"/>
    </location>
</feature>
<dbReference type="GO" id="GO:0006032">
    <property type="term" value="P:chitin catabolic process"/>
    <property type="evidence" value="ECO:0007669"/>
    <property type="project" value="UniProtKB-KW"/>
</dbReference>
<dbReference type="Pfam" id="PF00704">
    <property type="entry name" value="Glyco_hydro_18"/>
    <property type="match status" value="1"/>
</dbReference>
<feature type="signal peptide" evidence="14">
    <location>
        <begin position="1"/>
        <end position="23"/>
    </location>
</feature>
<evidence type="ECO:0000256" key="12">
    <source>
        <dbReference type="PROSITE-ProRule" id="PRU00261"/>
    </source>
</evidence>
<dbReference type="InterPro" id="IPR017853">
    <property type="entry name" value="GH"/>
</dbReference>
<dbReference type="GO" id="GO:0008061">
    <property type="term" value="F:chitin binding"/>
    <property type="evidence" value="ECO:0007669"/>
    <property type="project" value="UniProtKB-UniRule"/>
</dbReference>
<reference evidence="17" key="1">
    <citation type="journal article" date="2021" name="Nat. Commun.">
        <title>Genetic determinants of endophytism in the Arabidopsis root mycobiome.</title>
        <authorList>
            <person name="Mesny F."/>
            <person name="Miyauchi S."/>
            <person name="Thiergart T."/>
            <person name="Pickel B."/>
            <person name="Atanasova L."/>
            <person name="Karlsson M."/>
            <person name="Huettel B."/>
            <person name="Barry K.W."/>
            <person name="Haridas S."/>
            <person name="Chen C."/>
            <person name="Bauer D."/>
            <person name="Andreopoulos W."/>
            <person name="Pangilinan J."/>
            <person name="LaButti K."/>
            <person name="Riley R."/>
            <person name="Lipzen A."/>
            <person name="Clum A."/>
            <person name="Drula E."/>
            <person name="Henrissat B."/>
            <person name="Kohler A."/>
            <person name="Grigoriev I.V."/>
            <person name="Martin F.M."/>
            <person name="Hacquard S."/>
        </authorList>
    </citation>
    <scope>NUCLEOTIDE SEQUENCE</scope>
    <source>
        <strain evidence="17">MPI-SDFR-AT-0117</strain>
    </source>
</reference>
<keyword evidence="14" id="KW-0732">Signal</keyword>
<feature type="domain" description="Chitin-binding type-1" evidence="15">
    <location>
        <begin position="103"/>
        <end position="158"/>
    </location>
</feature>
<comment type="subcellular location">
    <subcellularLocation>
        <location evidence="2">Secreted</location>
    </subcellularLocation>
</comment>
<evidence type="ECO:0000256" key="2">
    <source>
        <dbReference type="ARBA" id="ARBA00004613"/>
    </source>
</evidence>
<comment type="caution">
    <text evidence="17">The sequence shown here is derived from an EMBL/GenBank/DDBJ whole genome shotgun (WGS) entry which is preliminary data.</text>
</comment>
<dbReference type="GO" id="GO:0008843">
    <property type="term" value="F:endochitinase activity"/>
    <property type="evidence" value="ECO:0007669"/>
    <property type="project" value="UniProtKB-EC"/>
</dbReference>
<gene>
    <name evidence="17" type="ORF">F5X68DRAFT_269451</name>
</gene>
<dbReference type="SUPFAM" id="SSF57016">
    <property type="entry name" value="Plant lectins/antimicrobial peptides"/>
    <property type="match status" value="1"/>
</dbReference>
<evidence type="ECO:0000256" key="14">
    <source>
        <dbReference type="SAM" id="SignalP"/>
    </source>
</evidence>
<dbReference type="GO" id="GO:0000272">
    <property type="term" value="P:polysaccharide catabolic process"/>
    <property type="evidence" value="ECO:0007669"/>
    <property type="project" value="UniProtKB-KW"/>
</dbReference>
<protein>
    <recommendedName>
        <fullName evidence="4">chitinase</fullName>
        <ecNumber evidence="4">3.2.1.14</ecNumber>
    </recommendedName>
</protein>
<dbReference type="SMART" id="SM00636">
    <property type="entry name" value="Glyco_18"/>
    <property type="match status" value="1"/>
</dbReference>
<accession>A0A9P9AAY0</accession>
<dbReference type="InterPro" id="IPR001002">
    <property type="entry name" value="Chitin-bd_1"/>
</dbReference>
<evidence type="ECO:0000313" key="17">
    <source>
        <dbReference type="EMBL" id="KAH6684919.1"/>
    </source>
</evidence>
<comment type="catalytic activity">
    <reaction evidence="1">
        <text>Random endo-hydrolysis of N-acetyl-beta-D-glucosaminide (1-&gt;4)-beta-linkages in chitin and chitodextrins.</text>
        <dbReference type="EC" id="3.2.1.14"/>
    </reaction>
</comment>
<dbReference type="InterPro" id="IPR001223">
    <property type="entry name" value="Glyco_hydro18_cat"/>
</dbReference>
<evidence type="ECO:0000256" key="10">
    <source>
        <dbReference type="ARBA" id="ARBA00023295"/>
    </source>
</evidence>
<evidence type="ECO:0000313" key="18">
    <source>
        <dbReference type="Proteomes" id="UP000770015"/>
    </source>
</evidence>
<evidence type="ECO:0000259" key="15">
    <source>
        <dbReference type="PROSITE" id="PS50941"/>
    </source>
</evidence>